<evidence type="ECO:0000256" key="6">
    <source>
        <dbReference type="ARBA" id="ARBA00022723"/>
    </source>
</evidence>
<dbReference type="SMART" id="SM00044">
    <property type="entry name" value="CYCc"/>
    <property type="match status" value="1"/>
</dbReference>
<keyword evidence="11" id="KW-0115">cAMP biosynthesis</keyword>
<dbReference type="PANTHER" id="PTHR11920">
    <property type="entry name" value="GUANYLYL CYCLASE"/>
    <property type="match status" value="1"/>
</dbReference>
<comment type="subunit">
    <text evidence="16">Homodimer. Can also exist as monomer.</text>
</comment>
<accession>A0A2W4YHV8</accession>
<feature type="transmembrane region" description="Helical" evidence="18">
    <location>
        <begin position="76"/>
        <end position="95"/>
    </location>
</feature>
<comment type="subcellular location">
    <subcellularLocation>
        <location evidence="2">Membrane</location>
    </subcellularLocation>
</comment>
<organism evidence="20 21">
    <name type="scientific">Pseudanabaena frigida</name>
    <dbReference type="NCBI Taxonomy" id="945775"/>
    <lineage>
        <taxon>Bacteria</taxon>
        <taxon>Bacillati</taxon>
        <taxon>Cyanobacteriota</taxon>
        <taxon>Cyanophyceae</taxon>
        <taxon>Pseudanabaenales</taxon>
        <taxon>Pseudanabaenaceae</taxon>
        <taxon>Pseudanabaena</taxon>
    </lineage>
</organism>
<keyword evidence="13 17" id="KW-0456">Lyase</keyword>
<evidence type="ECO:0000256" key="1">
    <source>
        <dbReference type="ARBA" id="ARBA00001593"/>
    </source>
</evidence>
<feature type="transmembrane region" description="Helical" evidence="18">
    <location>
        <begin position="168"/>
        <end position="190"/>
    </location>
</feature>
<sequence length="413" mass="46590">MNAEYLRWRSQFIRKRLQIVTAIASICILSFMTWIELLGNKGDIPLKSNTTIVLDLAIEVLLIGSFFLLRSRFATPFIYPLFLLVPISITFTMQLNASSVGISAPFFVPWVLVFVAHATLIPVCWHLHLVVQLSTLGNYFLINTLMGYSLSDIFAVDRQLITGKLIMPVSIIFLFVNWICIMGNVSVYLYERLQQSEFVARKELEEQKECSERLLLNVLPQSIADRLKLESDLIADNFQEVSVLFADIVGFTLLAAKIPPEEVVGFLNQIFSRFDVIAERYGLEKIKTIGDAYMAVAGLPFAHVDHAQAAIEMALAMQNDLALFNQEYHQNLKIRIGISSGPVVAGVIGIKKFTYDLWGDTVNTASRMESHGIAGCIQVSESTYQYLCDRYLFEVRDRVAIKGKGEMTTYILK</sequence>
<dbReference type="InterPro" id="IPR029787">
    <property type="entry name" value="Nucleotide_cyclase"/>
</dbReference>
<evidence type="ECO:0000256" key="14">
    <source>
        <dbReference type="ARBA" id="ARBA00032597"/>
    </source>
</evidence>
<evidence type="ECO:0000259" key="19">
    <source>
        <dbReference type="PROSITE" id="PS50125"/>
    </source>
</evidence>
<dbReference type="GO" id="GO:0046872">
    <property type="term" value="F:metal ion binding"/>
    <property type="evidence" value="ECO:0007669"/>
    <property type="project" value="UniProtKB-KW"/>
</dbReference>
<evidence type="ECO:0000256" key="3">
    <source>
        <dbReference type="ARBA" id="ARBA00012201"/>
    </source>
</evidence>
<reference evidence="20 21" key="1">
    <citation type="submission" date="2018-04" db="EMBL/GenBank/DDBJ databases">
        <authorList>
            <person name="Go L.Y."/>
            <person name="Mitchell J.A."/>
        </authorList>
    </citation>
    <scope>NUCLEOTIDE SEQUENCE [LARGE SCALE GENOMIC DNA]</scope>
    <source>
        <strain evidence="20">ULC066bin1</strain>
    </source>
</reference>
<evidence type="ECO:0000256" key="7">
    <source>
        <dbReference type="ARBA" id="ARBA00022741"/>
    </source>
</evidence>
<dbReference type="PROSITE" id="PS00452">
    <property type="entry name" value="GUANYLATE_CYCLASE_1"/>
    <property type="match status" value="1"/>
</dbReference>
<dbReference type="GO" id="GO:0006171">
    <property type="term" value="P:cAMP biosynthetic process"/>
    <property type="evidence" value="ECO:0007669"/>
    <property type="project" value="UniProtKB-KW"/>
</dbReference>
<protein>
    <recommendedName>
        <fullName evidence="4">Adenylate cyclase</fullName>
        <ecNumber evidence="3">4.6.1.1</ecNumber>
    </recommendedName>
    <alternativeName>
        <fullName evidence="14">ATP pyrophosphate-lyase</fullName>
    </alternativeName>
    <alternativeName>
        <fullName evidence="15">Adenylyl cyclase</fullName>
    </alternativeName>
</protein>
<keyword evidence="9" id="KW-0460">Magnesium</keyword>
<dbReference type="InterPro" id="IPR050401">
    <property type="entry name" value="Cyclic_nucleotide_synthase"/>
</dbReference>
<keyword evidence="5 18" id="KW-0812">Transmembrane</keyword>
<dbReference type="Proteomes" id="UP000249467">
    <property type="component" value="Unassembled WGS sequence"/>
</dbReference>
<evidence type="ECO:0000256" key="15">
    <source>
        <dbReference type="ARBA" id="ARBA00032637"/>
    </source>
</evidence>
<evidence type="ECO:0000256" key="2">
    <source>
        <dbReference type="ARBA" id="ARBA00004370"/>
    </source>
</evidence>
<keyword evidence="8" id="KW-0067">ATP-binding</keyword>
<keyword evidence="7" id="KW-0547">Nucleotide-binding</keyword>
<evidence type="ECO:0000256" key="11">
    <source>
        <dbReference type="ARBA" id="ARBA00022998"/>
    </source>
</evidence>
<evidence type="ECO:0000256" key="18">
    <source>
        <dbReference type="SAM" id="Phobius"/>
    </source>
</evidence>
<dbReference type="InterPro" id="IPR001054">
    <property type="entry name" value="A/G_cyclase"/>
</dbReference>
<dbReference type="GO" id="GO:0005524">
    <property type="term" value="F:ATP binding"/>
    <property type="evidence" value="ECO:0007669"/>
    <property type="project" value="UniProtKB-KW"/>
</dbReference>
<feature type="transmembrane region" description="Helical" evidence="18">
    <location>
        <begin position="107"/>
        <end position="127"/>
    </location>
</feature>
<feature type="transmembrane region" description="Helical" evidence="18">
    <location>
        <begin position="20"/>
        <end position="39"/>
    </location>
</feature>
<evidence type="ECO:0000256" key="9">
    <source>
        <dbReference type="ARBA" id="ARBA00022842"/>
    </source>
</evidence>
<feature type="transmembrane region" description="Helical" evidence="18">
    <location>
        <begin position="51"/>
        <end position="69"/>
    </location>
</feature>
<evidence type="ECO:0000313" key="21">
    <source>
        <dbReference type="Proteomes" id="UP000249467"/>
    </source>
</evidence>
<comment type="catalytic activity">
    <reaction evidence="1">
        <text>ATP = 3',5'-cyclic AMP + diphosphate</text>
        <dbReference type="Rhea" id="RHEA:15389"/>
        <dbReference type="ChEBI" id="CHEBI:30616"/>
        <dbReference type="ChEBI" id="CHEBI:33019"/>
        <dbReference type="ChEBI" id="CHEBI:58165"/>
        <dbReference type="EC" id="4.6.1.1"/>
    </reaction>
</comment>
<evidence type="ECO:0000256" key="10">
    <source>
        <dbReference type="ARBA" id="ARBA00022989"/>
    </source>
</evidence>
<evidence type="ECO:0000313" key="20">
    <source>
        <dbReference type="EMBL" id="PZO42638.1"/>
    </source>
</evidence>
<evidence type="ECO:0000256" key="13">
    <source>
        <dbReference type="ARBA" id="ARBA00023239"/>
    </source>
</evidence>
<dbReference type="CDD" id="cd07302">
    <property type="entry name" value="CHD"/>
    <property type="match status" value="1"/>
</dbReference>
<keyword evidence="12 18" id="KW-0472">Membrane</keyword>
<dbReference type="Pfam" id="PF00211">
    <property type="entry name" value="Guanylate_cyc"/>
    <property type="match status" value="1"/>
</dbReference>
<comment type="caution">
    <text evidence="20">The sequence shown here is derived from an EMBL/GenBank/DDBJ whole genome shotgun (WGS) entry which is preliminary data.</text>
</comment>
<evidence type="ECO:0000256" key="5">
    <source>
        <dbReference type="ARBA" id="ARBA00022692"/>
    </source>
</evidence>
<feature type="domain" description="Guanylate cyclase" evidence="19">
    <location>
        <begin position="242"/>
        <end position="369"/>
    </location>
</feature>
<evidence type="ECO:0000256" key="12">
    <source>
        <dbReference type="ARBA" id="ARBA00023136"/>
    </source>
</evidence>
<gene>
    <name evidence="20" type="ORF">DCF19_06250</name>
</gene>
<evidence type="ECO:0000256" key="17">
    <source>
        <dbReference type="RuleBase" id="RU000405"/>
    </source>
</evidence>
<dbReference type="GO" id="GO:0005886">
    <property type="term" value="C:plasma membrane"/>
    <property type="evidence" value="ECO:0007669"/>
    <property type="project" value="UniProtKB-ARBA"/>
</dbReference>
<dbReference type="EC" id="4.6.1.1" evidence="3"/>
<dbReference type="InterPro" id="IPR018297">
    <property type="entry name" value="A/G_cyclase_CS"/>
</dbReference>
<dbReference type="GO" id="GO:0035556">
    <property type="term" value="P:intracellular signal transduction"/>
    <property type="evidence" value="ECO:0007669"/>
    <property type="project" value="InterPro"/>
</dbReference>
<dbReference type="FunFam" id="3.30.70.1230:FF:000033">
    <property type="entry name" value="Adenylate cyclase"/>
    <property type="match status" value="1"/>
</dbReference>
<name>A0A2W4YHV8_9CYAN</name>
<dbReference type="Gene3D" id="3.30.70.1230">
    <property type="entry name" value="Nucleotide cyclase"/>
    <property type="match status" value="1"/>
</dbReference>
<dbReference type="EMBL" id="QBML01000006">
    <property type="protein sequence ID" value="PZO42638.1"/>
    <property type="molecule type" value="Genomic_DNA"/>
</dbReference>
<evidence type="ECO:0000256" key="4">
    <source>
        <dbReference type="ARBA" id="ARBA00021420"/>
    </source>
</evidence>
<evidence type="ECO:0000256" key="16">
    <source>
        <dbReference type="ARBA" id="ARBA00064436"/>
    </source>
</evidence>
<comment type="similarity">
    <text evidence="17">Belongs to the adenylyl cyclase class-4/guanylyl cyclase family.</text>
</comment>
<dbReference type="PROSITE" id="PS50125">
    <property type="entry name" value="GUANYLATE_CYCLASE_2"/>
    <property type="match status" value="1"/>
</dbReference>
<reference evidence="20 21" key="2">
    <citation type="submission" date="2018-06" db="EMBL/GenBank/DDBJ databases">
        <title>Metagenomic assembly of (sub)arctic Cyanobacteria and their associated microbiome from non-axenic cultures.</title>
        <authorList>
            <person name="Baurain D."/>
        </authorList>
    </citation>
    <scope>NUCLEOTIDE SEQUENCE [LARGE SCALE GENOMIC DNA]</scope>
    <source>
        <strain evidence="20">ULC066bin1</strain>
    </source>
</reference>
<dbReference type="SUPFAM" id="SSF55073">
    <property type="entry name" value="Nucleotide cyclase"/>
    <property type="match status" value="1"/>
</dbReference>
<feature type="transmembrane region" description="Helical" evidence="18">
    <location>
        <begin position="139"/>
        <end position="156"/>
    </location>
</feature>
<dbReference type="PANTHER" id="PTHR11920:SF335">
    <property type="entry name" value="GUANYLATE CYCLASE"/>
    <property type="match status" value="1"/>
</dbReference>
<dbReference type="AlphaFoldDB" id="A0A2W4YHV8"/>
<keyword evidence="6" id="KW-0479">Metal-binding</keyword>
<keyword evidence="10 18" id="KW-1133">Transmembrane helix</keyword>
<evidence type="ECO:0000256" key="8">
    <source>
        <dbReference type="ARBA" id="ARBA00022840"/>
    </source>
</evidence>
<dbReference type="GO" id="GO:0004016">
    <property type="term" value="F:adenylate cyclase activity"/>
    <property type="evidence" value="ECO:0007669"/>
    <property type="project" value="UniProtKB-EC"/>
</dbReference>
<proteinExistence type="inferred from homology"/>